<dbReference type="GO" id="GO:0006493">
    <property type="term" value="P:protein O-linked glycosylation"/>
    <property type="evidence" value="ECO:0007669"/>
    <property type="project" value="TreeGrafter"/>
</dbReference>
<evidence type="ECO:0000256" key="8">
    <source>
        <dbReference type="ARBA" id="ARBA00023034"/>
    </source>
</evidence>
<evidence type="ECO:0000256" key="3">
    <source>
        <dbReference type="ARBA" id="ARBA00022676"/>
    </source>
</evidence>
<dbReference type="EMBL" id="REGN01004712">
    <property type="protein sequence ID" value="RNA16414.1"/>
    <property type="molecule type" value="Genomic_DNA"/>
</dbReference>
<evidence type="ECO:0000256" key="9">
    <source>
        <dbReference type="ARBA" id="ARBA00023136"/>
    </source>
</evidence>
<evidence type="ECO:0000256" key="11">
    <source>
        <dbReference type="RuleBase" id="RU363063"/>
    </source>
</evidence>
<dbReference type="Pfam" id="PF01762">
    <property type="entry name" value="Galactosyl_T"/>
    <property type="match status" value="1"/>
</dbReference>
<name>A0A3M7QZ71_BRAPC</name>
<accession>A0A3M7QZ71</accession>
<evidence type="ECO:0000256" key="4">
    <source>
        <dbReference type="ARBA" id="ARBA00022679"/>
    </source>
</evidence>
<dbReference type="GO" id="GO:0016758">
    <property type="term" value="F:hexosyltransferase activity"/>
    <property type="evidence" value="ECO:0007669"/>
    <property type="project" value="InterPro"/>
</dbReference>
<evidence type="ECO:0000256" key="5">
    <source>
        <dbReference type="ARBA" id="ARBA00022692"/>
    </source>
</evidence>
<dbReference type="PANTHER" id="PTHR11214:SF364">
    <property type="entry name" value="HEXOSYLTRANSFERASE"/>
    <property type="match status" value="1"/>
</dbReference>
<dbReference type="STRING" id="10195.A0A3M7QZ71"/>
<evidence type="ECO:0000313" key="12">
    <source>
        <dbReference type="EMBL" id="RNA16414.1"/>
    </source>
</evidence>
<dbReference type="Proteomes" id="UP000276133">
    <property type="component" value="Unassembled WGS sequence"/>
</dbReference>
<evidence type="ECO:0000256" key="1">
    <source>
        <dbReference type="ARBA" id="ARBA00004323"/>
    </source>
</evidence>
<protein>
    <recommendedName>
        <fullName evidence="11">Hexosyltransferase</fullName>
        <ecNumber evidence="11">2.4.1.-</ecNumber>
    </recommendedName>
</protein>
<evidence type="ECO:0000313" key="13">
    <source>
        <dbReference type="Proteomes" id="UP000276133"/>
    </source>
</evidence>
<dbReference type="InterPro" id="IPR002659">
    <property type="entry name" value="Glyco_trans_31"/>
</dbReference>
<evidence type="ECO:0000256" key="2">
    <source>
        <dbReference type="ARBA" id="ARBA00008661"/>
    </source>
</evidence>
<dbReference type="Gene3D" id="3.90.550.50">
    <property type="match status" value="1"/>
</dbReference>
<dbReference type="PANTHER" id="PTHR11214">
    <property type="entry name" value="BETA-1,3-N-ACETYLGLUCOSAMINYLTRANSFERASE"/>
    <property type="match status" value="1"/>
</dbReference>
<comment type="caution">
    <text evidence="12">The sequence shown here is derived from an EMBL/GenBank/DDBJ whole genome shotgun (WGS) entry which is preliminary data.</text>
</comment>
<keyword evidence="7 11" id="KW-1133">Transmembrane helix</keyword>
<dbReference type="EC" id="2.4.1.-" evidence="11"/>
<evidence type="ECO:0000256" key="6">
    <source>
        <dbReference type="ARBA" id="ARBA00022968"/>
    </source>
</evidence>
<keyword evidence="8 11" id="KW-0333">Golgi apparatus</keyword>
<gene>
    <name evidence="12" type="ORF">BpHYR1_008106</name>
</gene>
<evidence type="ECO:0000256" key="10">
    <source>
        <dbReference type="ARBA" id="ARBA00023180"/>
    </source>
</evidence>
<dbReference type="AlphaFoldDB" id="A0A3M7QZ71"/>
<comment type="similarity">
    <text evidence="2 11">Belongs to the glycosyltransferase 31 family.</text>
</comment>
<keyword evidence="5 11" id="KW-0812">Transmembrane</keyword>
<proteinExistence type="inferred from homology"/>
<dbReference type="OrthoDB" id="5512589at2759"/>
<keyword evidence="3 11" id="KW-0328">Glycosyltransferase</keyword>
<dbReference type="GO" id="GO:0000139">
    <property type="term" value="C:Golgi membrane"/>
    <property type="evidence" value="ECO:0007669"/>
    <property type="project" value="UniProtKB-SubCell"/>
</dbReference>
<keyword evidence="6 11" id="KW-0735">Signal-anchor</keyword>
<keyword evidence="10" id="KW-0325">Glycoprotein</keyword>
<comment type="subcellular location">
    <subcellularLocation>
        <location evidence="1 11">Golgi apparatus membrane</location>
        <topology evidence="1 11">Single-pass type II membrane protein</topology>
    </subcellularLocation>
</comment>
<sequence length="322" mass="37713">MRIRFFIFYLIGIIVWALFTLFISKVNYETDNKSIDDLYDEFKPDLLSQDNPHNFRYLINPGPSICSTNLVLIAFVCISPASFEHRNLIRQTWANWKLFPSIRAVFLVGLSSNKTLNSMLITESETYGDIVQEDFMDTYDNLTLKTVMGLKWVSTYCSNSKFTLKVDDDVVVNVPVLIKFLKNQINFGKDKNYYMGSLQQNAIILRDKKSKWFIKEEELNGKYYPSYHQGPAYMFSTDLAAKLYQTSLNTQFFRFEDIYLGVLANRAVLNQFRKINYLVLIPFGPYKYSNVPSSDVDRSKFWIMILKVIEMILVWIIDRIMI</sequence>
<evidence type="ECO:0000256" key="7">
    <source>
        <dbReference type="ARBA" id="ARBA00022989"/>
    </source>
</evidence>
<keyword evidence="4 12" id="KW-0808">Transferase</keyword>
<organism evidence="12 13">
    <name type="scientific">Brachionus plicatilis</name>
    <name type="common">Marine rotifer</name>
    <name type="synonym">Brachionus muelleri</name>
    <dbReference type="NCBI Taxonomy" id="10195"/>
    <lineage>
        <taxon>Eukaryota</taxon>
        <taxon>Metazoa</taxon>
        <taxon>Spiralia</taxon>
        <taxon>Gnathifera</taxon>
        <taxon>Rotifera</taxon>
        <taxon>Eurotatoria</taxon>
        <taxon>Monogononta</taxon>
        <taxon>Pseudotrocha</taxon>
        <taxon>Ploima</taxon>
        <taxon>Brachionidae</taxon>
        <taxon>Brachionus</taxon>
    </lineage>
</organism>
<dbReference type="FunFam" id="3.90.550.50:FF:000001">
    <property type="entry name" value="Hexosyltransferase"/>
    <property type="match status" value="1"/>
</dbReference>
<keyword evidence="13" id="KW-1185">Reference proteome</keyword>
<keyword evidence="9 11" id="KW-0472">Membrane</keyword>
<reference evidence="12 13" key="1">
    <citation type="journal article" date="2018" name="Sci. Rep.">
        <title>Genomic signatures of local adaptation to the degree of environmental predictability in rotifers.</title>
        <authorList>
            <person name="Franch-Gras L."/>
            <person name="Hahn C."/>
            <person name="Garcia-Roger E.M."/>
            <person name="Carmona M.J."/>
            <person name="Serra M."/>
            <person name="Gomez A."/>
        </authorList>
    </citation>
    <scope>NUCLEOTIDE SEQUENCE [LARGE SCALE GENOMIC DNA]</scope>
    <source>
        <strain evidence="12">HYR1</strain>
    </source>
</reference>
<feature type="transmembrane region" description="Helical" evidence="11">
    <location>
        <begin position="7"/>
        <end position="24"/>
    </location>
</feature>